<reference evidence="2 3" key="1">
    <citation type="journal article" date="2021" name="Plant Biotechnol. J.">
        <title>Multi-omics assisted identification of the key and species-specific regulatory components of drought-tolerant mechanisms in Gossypium stocksii.</title>
        <authorList>
            <person name="Yu D."/>
            <person name="Ke L."/>
            <person name="Zhang D."/>
            <person name="Wu Y."/>
            <person name="Sun Y."/>
            <person name="Mei J."/>
            <person name="Sun J."/>
            <person name="Sun Y."/>
        </authorList>
    </citation>
    <scope>NUCLEOTIDE SEQUENCE [LARGE SCALE GENOMIC DNA]</scope>
    <source>
        <strain evidence="3">cv. E1</strain>
        <tissue evidence="2">Leaf</tissue>
    </source>
</reference>
<name>A0A9D3VQ79_9ROSI</name>
<sequence>MAGLHINDDDDEVLHVAEVSEGQNRMYDLCLMGCFLIASVVQFQAMRNTLPNLWHLLGGIEILDMGKKRFLFWFFHRVDIEKVVKGAHWTFNNHLLEFIV</sequence>
<comment type="caution">
    <text evidence="2">The sequence shown here is derived from an EMBL/GenBank/DDBJ whole genome shotgun (WGS) entry which is preliminary data.</text>
</comment>
<protein>
    <recommendedName>
        <fullName evidence="1">DUF4283 domain-containing protein</fullName>
    </recommendedName>
</protein>
<feature type="domain" description="DUF4283" evidence="1">
    <location>
        <begin position="29"/>
        <end position="96"/>
    </location>
</feature>
<accession>A0A9D3VQ79</accession>
<dbReference type="InterPro" id="IPR025558">
    <property type="entry name" value="DUF4283"/>
</dbReference>
<evidence type="ECO:0000313" key="2">
    <source>
        <dbReference type="EMBL" id="KAH1090915.1"/>
    </source>
</evidence>
<dbReference type="AlphaFoldDB" id="A0A9D3VQ79"/>
<keyword evidence="3" id="KW-1185">Reference proteome</keyword>
<evidence type="ECO:0000259" key="1">
    <source>
        <dbReference type="Pfam" id="PF14111"/>
    </source>
</evidence>
<organism evidence="2 3">
    <name type="scientific">Gossypium stocksii</name>
    <dbReference type="NCBI Taxonomy" id="47602"/>
    <lineage>
        <taxon>Eukaryota</taxon>
        <taxon>Viridiplantae</taxon>
        <taxon>Streptophyta</taxon>
        <taxon>Embryophyta</taxon>
        <taxon>Tracheophyta</taxon>
        <taxon>Spermatophyta</taxon>
        <taxon>Magnoliopsida</taxon>
        <taxon>eudicotyledons</taxon>
        <taxon>Gunneridae</taxon>
        <taxon>Pentapetalae</taxon>
        <taxon>rosids</taxon>
        <taxon>malvids</taxon>
        <taxon>Malvales</taxon>
        <taxon>Malvaceae</taxon>
        <taxon>Malvoideae</taxon>
        <taxon>Gossypium</taxon>
    </lineage>
</organism>
<dbReference type="EMBL" id="JAIQCV010000006">
    <property type="protein sequence ID" value="KAH1090915.1"/>
    <property type="molecule type" value="Genomic_DNA"/>
</dbReference>
<gene>
    <name evidence="2" type="ORF">J1N35_018172</name>
</gene>
<evidence type="ECO:0000313" key="3">
    <source>
        <dbReference type="Proteomes" id="UP000828251"/>
    </source>
</evidence>
<dbReference type="OrthoDB" id="989295at2759"/>
<dbReference type="Proteomes" id="UP000828251">
    <property type="component" value="Unassembled WGS sequence"/>
</dbReference>
<dbReference type="Pfam" id="PF14111">
    <property type="entry name" value="DUF4283"/>
    <property type="match status" value="1"/>
</dbReference>
<proteinExistence type="predicted"/>